<sequence length="102" mass="11260">MTYPLSQRLATLTEAGILEKRPYREATSRARFGYYLTEAGQEVKIIVGALQQWGDAHRPHPDGPLARRVNTRTGRPLRVAFVDDRGEETALANADIGAPVVS</sequence>
<evidence type="ECO:0000313" key="5">
    <source>
        <dbReference type="EMBL" id="GGK24523.1"/>
    </source>
</evidence>
<feature type="domain" description="HTH hxlR-type" evidence="4">
    <location>
        <begin position="1"/>
        <end position="62"/>
    </location>
</feature>
<evidence type="ECO:0000313" key="6">
    <source>
        <dbReference type="Proteomes" id="UP000660265"/>
    </source>
</evidence>
<proteinExistence type="predicted"/>
<keyword evidence="6" id="KW-1185">Reference proteome</keyword>
<gene>
    <name evidence="5" type="ORF">GCM10011583_65660</name>
</gene>
<dbReference type="Proteomes" id="UP000660265">
    <property type="component" value="Unassembled WGS sequence"/>
</dbReference>
<dbReference type="EMBL" id="BMMV01000030">
    <property type="protein sequence ID" value="GGK24523.1"/>
    <property type="molecule type" value="Genomic_DNA"/>
</dbReference>
<evidence type="ECO:0000256" key="1">
    <source>
        <dbReference type="ARBA" id="ARBA00023015"/>
    </source>
</evidence>
<comment type="caution">
    <text evidence="5">The sequence shown here is derived from an EMBL/GenBank/DDBJ whole genome shotgun (WGS) entry which is preliminary data.</text>
</comment>
<dbReference type="SUPFAM" id="SSF46785">
    <property type="entry name" value="Winged helix' DNA-binding domain"/>
    <property type="match status" value="1"/>
</dbReference>
<dbReference type="PROSITE" id="PS51118">
    <property type="entry name" value="HTH_HXLR"/>
    <property type="match status" value="1"/>
</dbReference>
<accession>A0ABQ2ETQ3</accession>
<keyword evidence="2" id="KW-0238">DNA-binding</keyword>
<keyword evidence="3" id="KW-0804">Transcription</keyword>
<dbReference type="Gene3D" id="1.10.10.10">
    <property type="entry name" value="Winged helix-like DNA-binding domain superfamily/Winged helix DNA-binding domain"/>
    <property type="match status" value="1"/>
</dbReference>
<keyword evidence="1" id="KW-0805">Transcription regulation</keyword>
<evidence type="ECO:0000256" key="3">
    <source>
        <dbReference type="ARBA" id="ARBA00023163"/>
    </source>
</evidence>
<evidence type="ECO:0000256" key="2">
    <source>
        <dbReference type="ARBA" id="ARBA00023125"/>
    </source>
</evidence>
<evidence type="ECO:0000259" key="4">
    <source>
        <dbReference type="PROSITE" id="PS51118"/>
    </source>
</evidence>
<protein>
    <recommendedName>
        <fullName evidence="4">HTH hxlR-type domain-containing protein</fullName>
    </recommendedName>
</protein>
<dbReference type="InterPro" id="IPR002577">
    <property type="entry name" value="HTH_HxlR"/>
</dbReference>
<name>A0ABQ2ETQ3_9ACTN</name>
<dbReference type="InterPro" id="IPR036390">
    <property type="entry name" value="WH_DNA-bd_sf"/>
</dbReference>
<dbReference type="Pfam" id="PF01638">
    <property type="entry name" value="HxlR"/>
    <property type="match status" value="1"/>
</dbReference>
<dbReference type="PANTHER" id="PTHR33204:SF18">
    <property type="entry name" value="TRANSCRIPTIONAL REGULATORY PROTEIN"/>
    <property type="match status" value="1"/>
</dbReference>
<dbReference type="PANTHER" id="PTHR33204">
    <property type="entry name" value="TRANSCRIPTIONAL REGULATOR, MARR FAMILY"/>
    <property type="match status" value="1"/>
</dbReference>
<reference evidence="6" key="1">
    <citation type="journal article" date="2019" name="Int. J. Syst. Evol. Microbiol.">
        <title>The Global Catalogue of Microorganisms (GCM) 10K type strain sequencing project: providing services to taxonomists for standard genome sequencing and annotation.</title>
        <authorList>
            <consortium name="The Broad Institute Genomics Platform"/>
            <consortium name="The Broad Institute Genome Sequencing Center for Infectious Disease"/>
            <person name="Wu L."/>
            <person name="Ma J."/>
        </authorList>
    </citation>
    <scope>NUCLEOTIDE SEQUENCE [LARGE SCALE GENOMIC DNA]</scope>
    <source>
        <strain evidence="6">CGMCC 4.7275</strain>
    </source>
</reference>
<organism evidence="5 6">
    <name type="scientific">Streptomyces camponoticapitis</name>
    <dbReference type="NCBI Taxonomy" id="1616125"/>
    <lineage>
        <taxon>Bacteria</taxon>
        <taxon>Bacillati</taxon>
        <taxon>Actinomycetota</taxon>
        <taxon>Actinomycetes</taxon>
        <taxon>Kitasatosporales</taxon>
        <taxon>Streptomycetaceae</taxon>
        <taxon>Streptomyces</taxon>
    </lineage>
</organism>
<dbReference type="InterPro" id="IPR036388">
    <property type="entry name" value="WH-like_DNA-bd_sf"/>
</dbReference>